<gene>
    <name evidence="1" type="ORF">LCGC14_2047720</name>
</gene>
<proteinExistence type="predicted"/>
<dbReference type="AlphaFoldDB" id="A0A0F9H3D9"/>
<evidence type="ECO:0000313" key="1">
    <source>
        <dbReference type="EMBL" id="KKL76155.1"/>
    </source>
</evidence>
<dbReference type="EMBL" id="LAZR01024140">
    <property type="protein sequence ID" value="KKL76155.1"/>
    <property type="molecule type" value="Genomic_DNA"/>
</dbReference>
<accession>A0A0F9H3D9</accession>
<organism evidence="1">
    <name type="scientific">marine sediment metagenome</name>
    <dbReference type="NCBI Taxonomy" id="412755"/>
    <lineage>
        <taxon>unclassified sequences</taxon>
        <taxon>metagenomes</taxon>
        <taxon>ecological metagenomes</taxon>
    </lineage>
</organism>
<reference evidence="1" key="1">
    <citation type="journal article" date="2015" name="Nature">
        <title>Complex archaea that bridge the gap between prokaryotes and eukaryotes.</title>
        <authorList>
            <person name="Spang A."/>
            <person name="Saw J.H."/>
            <person name="Jorgensen S.L."/>
            <person name="Zaremba-Niedzwiedzka K."/>
            <person name="Martijn J."/>
            <person name="Lind A.E."/>
            <person name="van Eijk R."/>
            <person name="Schleper C."/>
            <person name="Guy L."/>
            <person name="Ettema T.J."/>
        </authorList>
    </citation>
    <scope>NUCLEOTIDE SEQUENCE</scope>
</reference>
<protein>
    <submittedName>
        <fullName evidence="1">Uncharacterized protein</fullName>
    </submittedName>
</protein>
<name>A0A0F9H3D9_9ZZZZ</name>
<comment type="caution">
    <text evidence="1">The sequence shown here is derived from an EMBL/GenBank/DDBJ whole genome shotgun (WGS) entry which is preliminary data.</text>
</comment>
<sequence length="111" mass="12848">MPVKGVLIPGFQEEKRGLGSAQNVSLLGGMFLKLKRKTGIYNKMGRVKKRIPNLRNIKLWNKLVEEVFNHKASKYSIFVYEMIKRRILGTKGFDYRATDTLDKKYGVKNIK</sequence>